<feature type="compositionally biased region" description="Polar residues" evidence="6">
    <location>
        <begin position="302"/>
        <end position="323"/>
    </location>
</feature>
<evidence type="ECO:0000313" key="9">
    <source>
        <dbReference type="Proteomes" id="UP000827284"/>
    </source>
</evidence>
<feature type="compositionally biased region" description="Basic residues" evidence="6">
    <location>
        <begin position="695"/>
        <end position="707"/>
    </location>
</feature>
<feature type="compositionally biased region" description="Polar residues" evidence="6">
    <location>
        <begin position="479"/>
        <end position="503"/>
    </location>
</feature>
<evidence type="ECO:0000256" key="5">
    <source>
        <dbReference type="ARBA" id="ARBA00023242"/>
    </source>
</evidence>
<evidence type="ECO:0000256" key="2">
    <source>
        <dbReference type="ARBA" id="ARBA00023015"/>
    </source>
</evidence>
<protein>
    <recommendedName>
        <fullName evidence="7">BHLH domain-containing protein</fullName>
    </recommendedName>
</protein>
<comment type="subcellular location">
    <subcellularLocation>
        <location evidence="1">Nucleus</location>
    </subcellularLocation>
</comment>
<feature type="compositionally biased region" description="Low complexity" evidence="6">
    <location>
        <begin position="170"/>
        <end position="191"/>
    </location>
</feature>
<feature type="compositionally biased region" description="Polar residues" evidence="6">
    <location>
        <begin position="564"/>
        <end position="576"/>
    </location>
</feature>
<dbReference type="CDD" id="cd11387">
    <property type="entry name" value="bHLHzip_USF_MITF"/>
    <property type="match status" value="1"/>
</dbReference>
<reference evidence="8" key="2">
    <citation type="journal article" date="2022" name="Microbiol. Resour. Announc.">
        <title>Whole-Genome Sequence of Entomortierella parvispora E1425, a Mucoromycotan Fungus Associated with Burkholderiaceae-Related Endosymbiotic Bacteria.</title>
        <authorList>
            <person name="Herlambang A."/>
            <person name="Guo Y."/>
            <person name="Takashima Y."/>
            <person name="Narisawa K."/>
            <person name="Ohta H."/>
            <person name="Nishizawa T."/>
        </authorList>
    </citation>
    <scope>NUCLEOTIDE SEQUENCE</scope>
    <source>
        <strain evidence="8">E1425</strain>
    </source>
</reference>
<dbReference type="InterPro" id="IPR011598">
    <property type="entry name" value="bHLH_dom"/>
</dbReference>
<feature type="compositionally biased region" description="Low complexity" evidence="6">
    <location>
        <begin position="218"/>
        <end position="247"/>
    </location>
</feature>
<dbReference type="GO" id="GO:0000981">
    <property type="term" value="F:DNA-binding transcription factor activity, RNA polymerase II-specific"/>
    <property type="evidence" value="ECO:0007669"/>
    <property type="project" value="TreeGrafter"/>
</dbReference>
<feature type="region of interest" description="Disordered" evidence="6">
    <location>
        <begin position="444"/>
        <end position="539"/>
    </location>
</feature>
<keyword evidence="3" id="KW-0238">DNA-binding</keyword>
<dbReference type="InterPro" id="IPR052207">
    <property type="entry name" value="Max-like/E-box_TFs"/>
</dbReference>
<evidence type="ECO:0000313" key="8">
    <source>
        <dbReference type="EMBL" id="GJJ76893.1"/>
    </source>
</evidence>
<feature type="compositionally biased region" description="Polar residues" evidence="6">
    <location>
        <begin position="36"/>
        <end position="51"/>
    </location>
</feature>
<dbReference type="EMBL" id="BQFW01000013">
    <property type="protein sequence ID" value="GJJ76893.1"/>
    <property type="molecule type" value="Genomic_DNA"/>
</dbReference>
<dbReference type="GO" id="GO:0000978">
    <property type="term" value="F:RNA polymerase II cis-regulatory region sequence-specific DNA binding"/>
    <property type="evidence" value="ECO:0007669"/>
    <property type="project" value="TreeGrafter"/>
</dbReference>
<evidence type="ECO:0000256" key="6">
    <source>
        <dbReference type="SAM" id="MobiDB-lite"/>
    </source>
</evidence>
<feature type="compositionally biased region" description="Low complexity" evidence="6">
    <location>
        <begin position="255"/>
        <end position="266"/>
    </location>
</feature>
<feature type="region of interest" description="Disordered" evidence="6">
    <location>
        <begin position="564"/>
        <end position="615"/>
    </location>
</feature>
<dbReference type="InterPro" id="IPR036638">
    <property type="entry name" value="HLH_DNA-bd_sf"/>
</dbReference>
<comment type="caution">
    <text evidence="8">The sequence shown here is derived from an EMBL/GenBank/DDBJ whole genome shotgun (WGS) entry which is preliminary data.</text>
</comment>
<organism evidence="8 9">
    <name type="scientific">Entomortierella parvispora</name>
    <dbReference type="NCBI Taxonomy" id="205924"/>
    <lineage>
        <taxon>Eukaryota</taxon>
        <taxon>Fungi</taxon>
        <taxon>Fungi incertae sedis</taxon>
        <taxon>Mucoromycota</taxon>
        <taxon>Mortierellomycotina</taxon>
        <taxon>Mortierellomycetes</taxon>
        <taxon>Mortierellales</taxon>
        <taxon>Mortierellaceae</taxon>
        <taxon>Entomortierella</taxon>
    </lineage>
</organism>
<feature type="compositionally biased region" description="Low complexity" evidence="6">
    <location>
        <begin position="453"/>
        <end position="469"/>
    </location>
</feature>
<feature type="compositionally biased region" description="Low complexity" evidence="6">
    <location>
        <begin position="787"/>
        <end position="806"/>
    </location>
</feature>
<dbReference type="Pfam" id="PF00010">
    <property type="entry name" value="HLH"/>
    <property type="match status" value="1"/>
</dbReference>
<feature type="compositionally biased region" description="Low complexity" evidence="6">
    <location>
        <begin position="708"/>
        <end position="743"/>
    </location>
</feature>
<evidence type="ECO:0000259" key="7">
    <source>
        <dbReference type="PROSITE" id="PS50888"/>
    </source>
</evidence>
<feature type="compositionally biased region" description="Polar residues" evidence="6">
    <location>
        <begin position="276"/>
        <end position="287"/>
    </location>
</feature>
<dbReference type="Proteomes" id="UP000827284">
    <property type="component" value="Unassembled WGS sequence"/>
</dbReference>
<name>A0A9P3HI77_9FUNG</name>
<feature type="compositionally biased region" description="Low complexity" evidence="6">
    <location>
        <begin position="80"/>
        <end position="92"/>
    </location>
</feature>
<feature type="compositionally biased region" description="Low complexity" evidence="6">
    <location>
        <begin position="678"/>
        <end position="687"/>
    </location>
</feature>
<feature type="compositionally biased region" description="Low complexity" evidence="6">
    <location>
        <begin position="324"/>
        <end position="339"/>
    </location>
</feature>
<reference evidence="8" key="1">
    <citation type="submission" date="2021-11" db="EMBL/GenBank/DDBJ databases">
        <authorList>
            <person name="Herlambang A."/>
            <person name="Guo Y."/>
            <person name="Takashima Y."/>
            <person name="Nishizawa T."/>
        </authorList>
    </citation>
    <scope>NUCLEOTIDE SEQUENCE</scope>
    <source>
        <strain evidence="8">E1425</strain>
    </source>
</reference>
<dbReference type="SMART" id="SM00353">
    <property type="entry name" value="HLH"/>
    <property type="match status" value="1"/>
</dbReference>
<gene>
    <name evidence="8" type="ORF">EMPS_09252</name>
</gene>
<accession>A0A9P3HI77</accession>
<dbReference type="OrthoDB" id="690068at2759"/>
<sequence length="830" mass="89193">MTSPASLHSTFGIKHYPRHDSPRQQQEQQQLPYYHSQPSQYHFNEAQQEINMEQVEEPLPDQLNHSPRNENHYPHHYQHYHQQGQHRQYAHQPYHNLPQSTDESNKEIEGNDGQDQDEENEHGDDQYHHPYGHGARSAYNSAYNSENEDINMDGVALRGDLDLDHDMTDLPSSSSASSSSCSLTTTPALSSKNSIAATHKHCPYPPQQLDHSHRPQHSLLPAPSSSPSATSPNTPSKAKQSNSSSAAVGALAIKPRPALRPLLPSRPTSPQPMIPSRSNNDSDNTIHVGSGPSSSSMSSSSRPQNSAVPLFGSTNTSTSQTGEATSSASNNDSTSSTTTVKTRQSAYKINGLNILNRNSLDSRTALEMIRRRRENHNHVERRRRDTLNSTILNIAEILPNCTPSAKLNKGTILRLALDHLRSLHAENHSLRSENAALRFFYQGPSTKRPESRSSGPSGPSPPLLSLSSSNTPAAAPFSLSHSHPSSRGFSMSTPSLSQMSNTSIPPIIPGPGKGMIPALEVRPGSAANSPPGQHLPFPAASANISGHFIGGAKRSMSANGHLQPVSFRNQQPSPRMSPSPGAHSRKGPGSGSGIITSSPCPSPTMETMSMPLSAPQPVSAPMNAIHAMANALPSVPASHQHSAAVSAAAAAAAAAASRASSGTPQPSPLVRHQKSHSGESSSSSHSGAGYNPLTMHHHHHHHHHHHSPQQQSQSLQMQTQQKQPPLQLHPLGPGSHGSYPGHGTRLPSLESLTDSSSPMTSPRQGPNSSLSRASPSLNLPGPMDSLGQHQHQQQQLQRQAPNGQGQPPSYNRVHPLENLNHPTLPPITRP</sequence>
<feature type="compositionally biased region" description="Acidic residues" evidence="6">
    <location>
        <begin position="110"/>
        <end position="122"/>
    </location>
</feature>
<proteinExistence type="predicted"/>
<feature type="compositionally biased region" description="Polar residues" evidence="6">
    <location>
        <begin position="750"/>
        <end position="777"/>
    </location>
</feature>
<feature type="domain" description="BHLH" evidence="7">
    <location>
        <begin position="371"/>
        <end position="423"/>
    </location>
</feature>
<dbReference type="AlphaFoldDB" id="A0A9P3HI77"/>
<evidence type="ECO:0000256" key="1">
    <source>
        <dbReference type="ARBA" id="ARBA00004123"/>
    </source>
</evidence>
<dbReference type="PANTHER" id="PTHR15741:SF27">
    <property type="entry name" value="TRANSCRIPTION FACTOR AP-4"/>
    <property type="match status" value="1"/>
</dbReference>
<feature type="region of interest" description="Disordered" evidence="6">
    <location>
        <begin position="166"/>
        <end position="342"/>
    </location>
</feature>
<dbReference type="PANTHER" id="PTHR15741">
    <property type="entry name" value="BASIC HELIX-LOOP-HELIX ZIP TRANSCRIPTION FACTOR"/>
    <property type="match status" value="1"/>
</dbReference>
<dbReference type="PROSITE" id="PS50888">
    <property type="entry name" value="BHLH"/>
    <property type="match status" value="1"/>
</dbReference>
<evidence type="ECO:0000256" key="4">
    <source>
        <dbReference type="ARBA" id="ARBA00023163"/>
    </source>
</evidence>
<feature type="region of interest" description="Disordered" evidence="6">
    <location>
        <begin position="1"/>
        <end position="139"/>
    </location>
</feature>
<keyword evidence="2" id="KW-0805">Transcription regulation</keyword>
<dbReference type="SUPFAM" id="SSF47459">
    <property type="entry name" value="HLH, helix-loop-helix DNA-binding domain"/>
    <property type="match status" value="1"/>
</dbReference>
<evidence type="ECO:0000256" key="3">
    <source>
        <dbReference type="ARBA" id="ARBA00023125"/>
    </source>
</evidence>
<dbReference type="GO" id="GO:0005634">
    <property type="term" value="C:nucleus"/>
    <property type="evidence" value="ECO:0007669"/>
    <property type="project" value="UniProtKB-SubCell"/>
</dbReference>
<keyword evidence="9" id="KW-1185">Reference proteome</keyword>
<dbReference type="GO" id="GO:0046983">
    <property type="term" value="F:protein dimerization activity"/>
    <property type="evidence" value="ECO:0007669"/>
    <property type="project" value="InterPro"/>
</dbReference>
<feature type="region of interest" description="Disordered" evidence="6">
    <location>
        <begin position="657"/>
        <end position="830"/>
    </location>
</feature>
<keyword evidence="5" id="KW-0539">Nucleus</keyword>
<feature type="compositionally biased region" description="Low complexity" evidence="6">
    <location>
        <begin position="289"/>
        <end position="301"/>
    </location>
</feature>
<dbReference type="Gene3D" id="4.10.280.10">
    <property type="entry name" value="Helix-loop-helix DNA-binding domain"/>
    <property type="match status" value="1"/>
</dbReference>
<keyword evidence="4" id="KW-0804">Transcription</keyword>